<dbReference type="Proteomes" id="UP000023795">
    <property type="component" value="Unassembled WGS sequence"/>
</dbReference>
<keyword evidence="4 7" id="KW-0521">NADP</keyword>
<evidence type="ECO:0000259" key="9">
    <source>
        <dbReference type="Pfam" id="PF00881"/>
    </source>
</evidence>
<evidence type="ECO:0000256" key="4">
    <source>
        <dbReference type="ARBA" id="ARBA00022857"/>
    </source>
</evidence>
<dbReference type="GO" id="GO:0016491">
    <property type="term" value="F:oxidoreductase activity"/>
    <property type="evidence" value="ECO:0007669"/>
    <property type="project" value="UniProtKB-UniRule"/>
</dbReference>
<proteinExistence type="inferred from homology"/>
<evidence type="ECO:0000256" key="5">
    <source>
        <dbReference type="ARBA" id="ARBA00023002"/>
    </source>
</evidence>
<protein>
    <recommendedName>
        <fullName evidence="7">Putative NAD(P)H nitroreductase</fullName>
        <ecNumber evidence="7">1.-.-.-</ecNumber>
    </recommendedName>
</protein>
<dbReference type="CDD" id="cd02135">
    <property type="entry name" value="YdjA-like"/>
    <property type="match status" value="1"/>
</dbReference>
<dbReference type="SUPFAM" id="SSF55469">
    <property type="entry name" value="FMN-dependent nitroreductase-like"/>
    <property type="match status" value="1"/>
</dbReference>
<evidence type="ECO:0000256" key="8">
    <source>
        <dbReference type="PIRSR" id="PIRSR000232-1"/>
    </source>
</evidence>
<organism evidence="10 11">
    <name type="scientific">Moraxella macacae 0408225</name>
    <dbReference type="NCBI Taxonomy" id="1230338"/>
    <lineage>
        <taxon>Bacteria</taxon>
        <taxon>Pseudomonadati</taxon>
        <taxon>Pseudomonadota</taxon>
        <taxon>Gammaproteobacteria</taxon>
        <taxon>Moraxellales</taxon>
        <taxon>Moraxellaceae</taxon>
        <taxon>Moraxella</taxon>
    </lineage>
</organism>
<keyword evidence="6 7" id="KW-0520">NAD</keyword>
<dbReference type="STRING" id="1230338.MOMA_07861"/>
<sequence length="186" mass="20520">MNSQQILTFIQSRRSVGRLLAPTPTPEQIKQAVATALTAPDHKQLKPFRFVVLEKQSLDNLGMALQNASIENGETNEIALEKAKLLPKRAPMIIACLTDYKEHPKVPKFEQLLSAGAGVQNLLLALQAQGFASVWRSGDLMNSQAVKNFFGISSENDVVAFVYVGTADVQLPPRKTINLDEFVQFK</sequence>
<keyword evidence="3 7" id="KW-0288">FMN</keyword>
<dbReference type="PIRSF" id="PIRSF000232">
    <property type="entry name" value="YdjA"/>
    <property type="match status" value="1"/>
</dbReference>
<dbReference type="Gene3D" id="3.40.109.10">
    <property type="entry name" value="NADH Oxidase"/>
    <property type="match status" value="1"/>
</dbReference>
<keyword evidence="2 7" id="KW-0285">Flavoprotein</keyword>
<comment type="similarity">
    <text evidence="1 7">Belongs to the nitroreductase family.</text>
</comment>
<dbReference type="eggNOG" id="COG0778">
    <property type="taxonomic scope" value="Bacteria"/>
</dbReference>
<accession>L2F6B6</accession>
<dbReference type="InterPro" id="IPR052530">
    <property type="entry name" value="NAD(P)H_nitroreductase"/>
</dbReference>
<dbReference type="PANTHER" id="PTHR43821">
    <property type="entry name" value="NAD(P)H NITROREDUCTASE YDJA-RELATED"/>
    <property type="match status" value="1"/>
</dbReference>
<reference evidence="10 11" key="1">
    <citation type="journal article" date="2013" name="Genome Announc.">
        <title>Genome Sequence of Moraxella macacae 0408225, a Novel Bacterial Species Isolated from a Cynomolgus Macaque with Epistaxis.</title>
        <authorList>
            <person name="Ladner J.T."/>
            <person name="Whitehouse C.A."/>
            <person name="Koroleva G.I."/>
            <person name="Palacios G.F."/>
        </authorList>
    </citation>
    <scope>NUCLEOTIDE SEQUENCE [LARGE SCALE GENOMIC DNA]</scope>
    <source>
        <strain evidence="10 11">0408225</strain>
    </source>
</reference>
<keyword evidence="11" id="KW-1185">Reference proteome</keyword>
<evidence type="ECO:0000256" key="6">
    <source>
        <dbReference type="ARBA" id="ARBA00023027"/>
    </source>
</evidence>
<dbReference type="InterPro" id="IPR000415">
    <property type="entry name" value="Nitroreductase-like"/>
</dbReference>
<comment type="cofactor">
    <cofactor evidence="8">
        <name>FMN</name>
        <dbReference type="ChEBI" id="CHEBI:58210"/>
    </cofactor>
    <text evidence="8">Binds 1 FMN per subunit.</text>
</comment>
<dbReference type="AlphaFoldDB" id="L2F6B6"/>
<feature type="binding site" description="in other chain" evidence="8">
    <location>
        <begin position="13"/>
        <end position="15"/>
    </location>
    <ligand>
        <name>FMN</name>
        <dbReference type="ChEBI" id="CHEBI:58210"/>
        <note>ligand shared between dimeric partners</note>
    </ligand>
</feature>
<evidence type="ECO:0000256" key="2">
    <source>
        <dbReference type="ARBA" id="ARBA00022630"/>
    </source>
</evidence>
<evidence type="ECO:0000256" key="1">
    <source>
        <dbReference type="ARBA" id="ARBA00007118"/>
    </source>
</evidence>
<evidence type="ECO:0000313" key="11">
    <source>
        <dbReference type="Proteomes" id="UP000023795"/>
    </source>
</evidence>
<comment type="caution">
    <text evidence="10">The sequence shown here is derived from an EMBL/GenBank/DDBJ whole genome shotgun (WGS) entry which is preliminary data.</text>
</comment>
<evidence type="ECO:0000256" key="3">
    <source>
        <dbReference type="ARBA" id="ARBA00022643"/>
    </source>
</evidence>
<dbReference type="PATRIC" id="fig|1230338.3.peg.1681"/>
<feature type="binding site" description="in other chain" evidence="8">
    <location>
        <begin position="135"/>
        <end position="137"/>
    </location>
    <ligand>
        <name>FMN</name>
        <dbReference type="ChEBI" id="CHEBI:58210"/>
        <note>ligand shared between dimeric partners</note>
    </ligand>
</feature>
<dbReference type="EMBL" id="ANIN01000002">
    <property type="protein sequence ID" value="ELA08460.1"/>
    <property type="molecule type" value="Genomic_DNA"/>
</dbReference>
<dbReference type="InterPro" id="IPR029479">
    <property type="entry name" value="Nitroreductase"/>
</dbReference>
<dbReference type="RefSeq" id="WP_009502018.1">
    <property type="nucleotide sequence ID" value="NZ_ANIN01000002.1"/>
</dbReference>
<keyword evidence="5 7" id="KW-0560">Oxidoreductase</keyword>
<feature type="domain" description="Nitroreductase" evidence="9">
    <location>
        <begin position="10"/>
        <end position="165"/>
    </location>
</feature>
<dbReference type="PANTHER" id="PTHR43821:SF1">
    <property type="entry name" value="NAD(P)H NITROREDUCTASE YDJA-RELATED"/>
    <property type="match status" value="1"/>
</dbReference>
<evidence type="ECO:0000256" key="7">
    <source>
        <dbReference type="PIRNR" id="PIRNR000232"/>
    </source>
</evidence>
<feature type="binding site" evidence="8">
    <location>
        <position position="42"/>
    </location>
    <ligand>
        <name>FMN</name>
        <dbReference type="ChEBI" id="CHEBI:58210"/>
        <note>ligand shared between dimeric partners</note>
    </ligand>
</feature>
<name>L2F6B6_9GAMM</name>
<evidence type="ECO:0000313" key="10">
    <source>
        <dbReference type="EMBL" id="ELA08460.1"/>
    </source>
</evidence>
<dbReference type="OrthoDB" id="9804207at2"/>
<dbReference type="Pfam" id="PF00881">
    <property type="entry name" value="Nitroreductase"/>
    <property type="match status" value="1"/>
</dbReference>
<gene>
    <name evidence="10" type="ORF">MOMA_07861</name>
</gene>
<dbReference type="EC" id="1.-.-.-" evidence="7"/>
<dbReference type="InterPro" id="IPR026021">
    <property type="entry name" value="YdjA-like"/>
</dbReference>